<sequence length="106" mass="11333">MASCPVTPVFQIVNSVMSRSEEGIIDEFIIEAKVDDKGGLTQRWLACRCAQGPVLEQGEVGSVKPSWIRRRKKEKGVNPEGVLQTGLLLFSAACGATLLLAACNGS</sequence>
<protein>
    <submittedName>
        <fullName evidence="1">Uncharacterized protein</fullName>
    </submittedName>
</protein>
<name>A0AAX3VTF5_AERSA</name>
<dbReference type="AlphaFoldDB" id="A0AAX3VTF5"/>
<evidence type="ECO:0000313" key="2">
    <source>
        <dbReference type="Proteomes" id="UP001239426"/>
    </source>
</evidence>
<dbReference type="EMBL" id="CP124841">
    <property type="protein sequence ID" value="WHF36205.1"/>
    <property type="molecule type" value="Genomic_DNA"/>
</dbReference>
<dbReference type="RefSeq" id="WP_282683705.1">
    <property type="nucleotide sequence ID" value="NZ_CP124841.1"/>
</dbReference>
<reference evidence="1" key="1">
    <citation type="submission" date="2023-05" db="EMBL/GenBank/DDBJ databases">
        <title>Aeromonas salmonicida 57, complete genome.</title>
        <authorList>
            <person name="Shao L."/>
        </authorList>
    </citation>
    <scope>NUCLEOTIDE SEQUENCE</scope>
    <source>
        <strain evidence="1">57</strain>
    </source>
</reference>
<organism evidence="1 2">
    <name type="scientific">Aeromonas salmonicida</name>
    <dbReference type="NCBI Taxonomy" id="645"/>
    <lineage>
        <taxon>Bacteria</taxon>
        <taxon>Pseudomonadati</taxon>
        <taxon>Pseudomonadota</taxon>
        <taxon>Gammaproteobacteria</taxon>
        <taxon>Aeromonadales</taxon>
        <taxon>Aeromonadaceae</taxon>
        <taxon>Aeromonas</taxon>
    </lineage>
</organism>
<evidence type="ECO:0000313" key="1">
    <source>
        <dbReference type="EMBL" id="WHF36205.1"/>
    </source>
</evidence>
<dbReference type="Proteomes" id="UP001239426">
    <property type="component" value="Chromosome"/>
</dbReference>
<accession>A0AAX3VTF5</accession>
<proteinExistence type="predicted"/>
<gene>
    <name evidence="1" type="ORF">QLQ87_19075</name>
</gene>